<feature type="compositionally biased region" description="Basic and acidic residues" evidence="1">
    <location>
        <begin position="522"/>
        <end position="534"/>
    </location>
</feature>
<feature type="region of interest" description="Disordered" evidence="1">
    <location>
        <begin position="258"/>
        <end position="325"/>
    </location>
</feature>
<feature type="region of interest" description="Disordered" evidence="1">
    <location>
        <begin position="510"/>
        <end position="539"/>
    </location>
</feature>
<feature type="compositionally biased region" description="Low complexity" evidence="1">
    <location>
        <begin position="363"/>
        <end position="377"/>
    </location>
</feature>
<feature type="region of interest" description="Disordered" evidence="1">
    <location>
        <begin position="1132"/>
        <end position="1170"/>
    </location>
</feature>
<organism evidence="2">
    <name type="scientific">Triatoma infestans</name>
    <name type="common">Assassin bug</name>
    <dbReference type="NCBI Taxonomy" id="30076"/>
    <lineage>
        <taxon>Eukaryota</taxon>
        <taxon>Metazoa</taxon>
        <taxon>Ecdysozoa</taxon>
        <taxon>Arthropoda</taxon>
        <taxon>Hexapoda</taxon>
        <taxon>Insecta</taxon>
        <taxon>Pterygota</taxon>
        <taxon>Neoptera</taxon>
        <taxon>Paraneoptera</taxon>
        <taxon>Hemiptera</taxon>
        <taxon>Heteroptera</taxon>
        <taxon>Panheteroptera</taxon>
        <taxon>Cimicomorpha</taxon>
        <taxon>Reduviidae</taxon>
        <taxon>Triatominae</taxon>
        <taxon>Triatoma</taxon>
    </lineage>
</organism>
<feature type="compositionally biased region" description="Polar residues" evidence="1">
    <location>
        <begin position="378"/>
        <end position="392"/>
    </location>
</feature>
<feature type="region of interest" description="Disordered" evidence="1">
    <location>
        <begin position="1206"/>
        <end position="1254"/>
    </location>
</feature>
<feature type="compositionally biased region" description="Basic and acidic residues" evidence="1">
    <location>
        <begin position="585"/>
        <end position="596"/>
    </location>
</feature>
<feature type="compositionally biased region" description="Basic residues" evidence="1">
    <location>
        <begin position="265"/>
        <end position="278"/>
    </location>
</feature>
<feature type="compositionally biased region" description="Basic and acidic residues" evidence="1">
    <location>
        <begin position="315"/>
        <end position="325"/>
    </location>
</feature>
<feature type="compositionally biased region" description="Polar residues" evidence="1">
    <location>
        <begin position="817"/>
        <end position="877"/>
    </location>
</feature>
<feature type="region of interest" description="Disordered" evidence="1">
    <location>
        <begin position="999"/>
        <end position="1039"/>
    </location>
</feature>
<feature type="compositionally biased region" description="Polar residues" evidence="1">
    <location>
        <begin position="766"/>
        <end position="779"/>
    </location>
</feature>
<feature type="compositionally biased region" description="Polar residues" evidence="1">
    <location>
        <begin position="1002"/>
        <end position="1039"/>
    </location>
</feature>
<dbReference type="Gene3D" id="1.20.5.340">
    <property type="match status" value="1"/>
</dbReference>
<protein>
    <submittedName>
        <fullName evidence="2">Putative wiskott aldrich syndrome</fullName>
    </submittedName>
</protein>
<proteinExistence type="evidence at transcript level"/>
<feature type="region of interest" description="Disordered" evidence="1">
    <location>
        <begin position="755"/>
        <end position="892"/>
    </location>
</feature>
<name>A0A023EZL9_TRIIF</name>
<dbReference type="AlphaFoldDB" id="A0A023EZL9"/>
<accession>A0A023EZL9</accession>
<feature type="compositionally biased region" description="Low complexity" evidence="1">
    <location>
        <begin position="401"/>
        <end position="415"/>
    </location>
</feature>
<dbReference type="PANTHER" id="PTHR23039:SF9">
    <property type="entry name" value="LOW QUALITY PROTEIN: NHS-LIKE PROTEIN 1"/>
    <property type="match status" value="1"/>
</dbReference>
<feature type="region of interest" description="Disordered" evidence="1">
    <location>
        <begin position="585"/>
        <end position="614"/>
    </location>
</feature>
<feature type="compositionally biased region" description="Polar residues" evidence="1">
    <location>
        <begin position="600"/>
        <end position="609"/>
    </location>
</feature>
<evidence type="ECO:0000313" key="2">
    <source>
        <dbReference type="EMBL" id="JAC14698.1"/>
    </source>
</evidence>
<reference evidence="2" key="1">
    <citation type="journal article" date="2014" name="PLoS Negl. Trop. Dis.">
        <title>An updated insight into the Sialotranscriptome of Triatoma infestans: developmental stage and geographic variations.</title>
        <authorList>
            <person name="Schwarz A."/>
            <person name="Medrano-Mercado N."/>
            <person name="Schaub G.A."/>
            <person name="Struchiner C.J."/>
            <person name="Bargues M.D."/>
            <person name="Levy M.Z."/>
            <person name="Ribeiro J.M."/>
        </authorList>
    </citation>
    <scope>NUCLEOTIDE SEQUENCE</scope>
    <source>
        <strain evidence="2">Chile</strain>
        <tissue evidence="2">Salivary glands</tissue>
    </source>
</reference>
<feature type="compositionally biased region" description="Low complexity" evidence="1">
    <location>
        <begin position="1233"/>
        <end position="1248"/>
    </location>
</feature>
<dbReference type="EMBL" id="GBBI01004014">
    <property type="protein sequence ID" value="JAC14698.1"/>
    <property type="molecule type" value="mRNA"/>
</dbReference>
<dbReference type="GO" id="GO:0030154">
    <property type="term" value="P:cell differentiation"/>
    <property type="evidence" value="ECO:0007669"/>
    <property type="project" value="TreeGrafter"/>
</dbReference>
<feature type="non-terminal residue" evidence="2">
    <location>
        <position position="1254"/>
    </location>
</feature>
<feature type="region of interest" description="Disordered" evidence="1">
    <location>
        <begin position="344"/>
        <end position="422"/>
    </location>
</feature>
<evidence type="ECO:0000256" key="1">
    <source>
        <dbReference type="SAM" id="MobiDB-lite"/>
    </source>
</evidence>
<dbReference type="PANTHER" id="PTHR23039">
    <property type="entry name" value="NANCE-HORAN SYNDROME PROTEIN"/>
    <property type="match status" value="1"/>
</dbReference>
<sequence>MPFVQRVVVPKHLSRISLHDSDGRPRIKDDELEAVTNYTFCNALRQLASVMRIANEIFLELNQELEQVTLRSKLLKDRIDSVELKVNAFDPKSVTVPESDLTEFWGIKDHYKSTIENEKCLFTEKTRPTSVKNLYDAAASPPKEPSLRRQGSVFNVTPVIGHKKRAICSDIETRKPAVINCLRRWTSSEALGSMTVDPDCTIKVSVTDVDLVDHTLPSPEEQLQTVALKFPPEMVAVDVSGKSFERMCSQRRSLITGETADGIKRRSKTKRSRSKRRNTIAGTDAKEIAAIVSGSVPIETPELGKTTPEGMTSTSEKKSHLENLKEWGRSRLRQIKNIEPSVRLRSVSNSRRKWDKEEPNPHSSSGNWSASSESGHSTATSHLPRSSISSGSVCPKHKKPVVVSTSSSVTSESTTLTPDDGETCSMYSCDTEGYYTSFHLDSGLKTLREEEPCTPIHCTSALSVNSQVNQSAAESEYELFGKGSTSTTASSAGTVCTTLLVPPTAPVVPERVSSQLSGNKTLPERNTRTHDSVTTRETQSLKLNKKSEVKMLTFDEVKHINESKDSAKFNVEEKNCVITVDVHHEHRNTSPEKCGDSPDSGHNTCSSPVDSIASPSLDLEMSECSDLEGVDRMERIRVKTTINSSRIPSMCVITPPQSDDEVSLNQYNKNVDSGEYVTIADVRPTSTSTTTTSPKYNTISPIMIRESEYVSLNDLPSAEGLAEPKRQGARVTLNAEGKVVYSSDSLRRRKAVHTTGTFEPGPCVTRSDNSPVPQRQTNVRPVIAQSPLFANRKTITPSPVQKTPPKSPVIEHKESSRQPLTAVSTNRGFSPTSQKRMNTSNQKQYFSQSTLEKQANNSSRPLSPLVSPTTTQNNKITSPPPVKSPTRAASPRMIVKATTSNRALSPEAARGAYVNMNQMSDDSKFAVKRSDSYRLANEETAVFNPNLLGRKQYGPGVIAGPSLLSAIQAARTNKAAQKNIELETSLEKNTSMGNSIGGIGGQSTWPRSTSTPTKSNVSSSLDFSTVPSPIQKNITPPRNSRSAMDLYAVIHESKKRIQSLQKPVQNPVWPKSIPAKSVSPIPPEASVGLPQPMAPLIDVNQMKYTKQSNVIIGGSGYGSLPRLQVQKLEQSPRNLARKSYGTTTRKTPPVIGHTNQSLASDRHGPMQPTSRTDFKKLLLQTGWSTPPSISKESAVERLRNRTPTKPLRYDVLSSTIPEDCDDEEEQTPTNTLNSNNNYNNNNNSNNSNQLPKNP</sequence>